<dbReference type="EMBL" id="CP009962">
    <property type="protein sequence ID" value="AIY43016.1"/>
    <property type="molecule type" value="Genomic_DNA"/>
</dbReference>
<dbReference type="Proteomes" id="UP000030302">
    <property type="component" value="Chromosome"/>
</dbReference>
<evidence type="ECO:0000313" key="1">
    <source>
        <dbReference type="EMBL" id="AIY43016.1"/>
    </source>
</evidence>
<dbReference type="AlphaFoldDB" id="A0A0A1FER5"/>
<sequence length="114" mass="12661">MAGLSQHAHQDIAQTHLQHAYVVLAGDKESIRAAHWRRISPRVRKMIMWMANLDAKKSEATLQSLSALERGKMHCEARRLIKELELVLRCAQGGEVSSQFPAPGHESDGIAAKP</sequence>
<dbReference type="STRING" id="279058.LT85_3858"/>
<dbReference type="RefSeq" id="WP_038492067.1">
    <property type="nucleotide sequence ID" value="NZ_CP009962.1"/>
</dbReference>
<gene>
    <name evidence="1" type="ORF">LT85_3858</name>
</gene>
<organism evidence="1 2">
    <name type="scientific">Collimonas arenae</name>
    <dbReference type="NCBI Taxonomy" id="279058"/>
    <lineage>
        <taxon>Bacteria</taxon>
        <taxon>Pseudomonadati</taxon>
        <taxon>Pseudomonadota</taxon>
        <taxon>Betaproteobacteria</taxon>
        <taxon>Burkholderiales</taxon>
        <taxon>Oxalobacteraceae</taxon>
        <taxon>Collimonas</taxon>
    </lineage>
</organism>
<dbReference type="OrthoDB" id="8776846at2"/>
<name>A0A0A1FER5_9BURK</name>
<evidence type="ECO:0000313" key="2">
    <source>
        <dbReference type="Proteomes" id="UP000030302"/>
    </source>
</evidence>
<dbReference type="KEGG" id="care:LT85_3858"/>
<protein>
    <submittedName>
        <fullName evidence="1">Uncharacterized protein</fullName>
    </submittedName>
</protein>
<reference evidence="2" key="1">
    <citation type="journal article" date="2014" name="Soil Biol. Biochem.">
        <title>Structure and function of bacterial communities in ageing soils: Insights from the Mendocino ecological staircase.</title>
        <authorList>
            <person name="Uroz S."/>
            <person name="Tech J.J."/>
            <person name="Sawaya N.A."/>
            <person name="Frey-Klett P."/>
            <person name="Leveau J.H.J."/>
        </authorList>
    </citation>
    <scope>NUCLEOTIDE SEQUENCE [LARGE SCALE GENOMIC DNA]</scope>
    <source>
        <strain evidence="2">Cal35</strain>
    </source>
</reference>
<dbReference type="HOGENOM" id="CLU_2116814_0_0_4"/>
<accession>A0A0A1FER5</accession>
<proteinExistence type="predicted"/>
<keyword evidence="2" id="KW-1185">Reference proteome</keyword>